<organism evidence="8">
    <name type="scientific">freshwater metagenome</name>
    <dbReference type="NCBI Taxonomy" id="449393"/>
    <lineage>
        <taxon>unclassified sequences</taxon>
        <taxon>metagenomes</taxon>
        <taxon>ecological metagenomes</taxon>
    </lineage>
</organism>
<dbReference type="GO" id="GO:0004129">
    <property type="term" value="F:cytochrome-c oxidase activity"/>
    <property type="evidence" value="ECO:0007669"/>
    <property type="project" value="InterPro"/>
</dbReference>
<evidence type="ECO:0000256" key="2">
    <source>
        <dbReference type="ARBA" id="ARBA00022692"/>
    </source>
</evidence>
<dbReference type="InterPro" id="IPR013833">
    <property type="entry name" value="Cyt_c_oxidase_su3_a-hlx"/>
</dbReference>
<evidence type="ECO:0000313" key="8">
    <source>
        <dbReference type="EMBL" id="CAB4660169.1"/>
    </source>
</evidence>
<evidence type="ECO:0000259" key="6">
    <source>
        <dbReference type="PROSITE" id="PS50253"/>
    </source>
</evidence>
<evidence type="ECO:0000313" key="7">
    <source>
        <dbReference type="EMBL" id="CAB4595394.1"/>
    </source>
</evidence>
<evidence type="ECO:0000256" key="5">
    <source>
        <dbReference type="SAM" id="Phobius"/>
    </source>
</evidence>
<proteinExistence type="predicted"/>
<protein>
    <submittedName>
        <fullName evidence="8">Unannotated protein</fullName>
    </submittedName>
</protein>
<keyword evidence="3 5" id="KW-1133">Transmembrane helix</keyword>
<reference evidence="8" key="1">
    <citation type="submission" date="2020-05" db="EMBL/GenBank/DDBJ databases">
        <authorList>
            <person name="Chiriac C."/>
            <person name="Salcher M."/>
            <person name="Ghai R."/>
            <person name="Kavagutti S V."/>
        </authorList>
    </citation>
    <scope>NUCLEOTIDE SEQUENCE</scope>
</reference>
<keyword evidence="4 5" id="KW-0472">Membrane</keyword>
<dbReference type="EMBL" id="CAEZUG010000046">
    <property type="protein sequence ID" value="CAB4595394.1"/>
    <property type="molecule type" value="Genomic_DNA"/>
</dbReference>
<keyword evidence="2 5" id="KW-0812">Transmembrane</keyword>
<evidence type="ECO:0000256" key="4">
    <source>
        <dbReference type="ARBA" id="ARBA00023136"/>
    </source>
</evidence>
<dbReference type="Gene3D" id="1.20.120.80">
    <property type="entry name" value="Cytochrome c oxidase, subunit III, four-helix bundle"/>
    <property type="match status" value="1"/>
</dbReference>
<sequence length="200" mass="22058">MSVETHAHHEHPDVVGSRNRLGVILLLVADIAFALSMVFVYFYLRGQNVNDMWLPAATEERAAITPLSAGPGWTVTAIAAFGLLAHFYGLKGVRIGNQTQLKLGSLVAFVASLVALIYQVNTISSAPFTFSDGAYVSCFYMFAILNFVHLALTVFISLGNWNRSRLGLYVADHWHVDIVRVWWVWMVVSSLLGAFALSNP</sequence>
<dbReference type="EMBL" id="CAEZZB010000064">
    <property type="protein sequence ID" value="CAB4746581.1"/>
    <property type="molecule type" value="Genomic_DNA"/>
</dbReference>
<evidence type="ECO:0000256" key="3">
    <source>
        <dbReference type="ARBA" id="ARBA00022989"/>
    </source>
</evidence>
<comment type="subcellular location">
    <subcellularLocation>
        <location evidence="1">Membrane</location>
        <topology evidence="1">Multi-pass membrane protein</topology>
    </subcellularLocation>
</comment>
<dbReference type="AlphaFoldDB" id="A0A6J6LHV0"/>
<name>A0A6J6LHV0_9ZZZZ</name>
<feature type="transmembrane region" description="Helical" evidence="5">
    <location>
        <begin position="133"/>
        <end position="158"/>
    </location>
</feature>
<gene>
    <name evidence="7" type="ORF">UFOPK1795_00834</name>
    <name evidence="8" type="ORF">UFOPK2275_00478</name>
    <name evidence="9" type="ORF">UFOPK2816_00611</name>
</gene>
<dbReference type="InterPro" id="IPR000298">
    <property type="entry name" value="Cyt_c_oxidase-like_su3"/>
</dbReference>
<evidence type="ECO:0000313" key="9">
    <source>
        <dbReference type="EMBL" id="CAB4746581.1"/>
    </source>
</evidence>
<dbReference type="SUPFAM" id="SSF81452">
    <property type="entry name" value="Cytochrome c oxidase subunit III-like"/>
    <property type="match status" value="1"/>
</dbReference>
<feature type="domain" description="Heme-copper oxidase subunit III family profile" evidence="6">
    <location>
        <begin position="1"/>
        <end position="191"/>
    </location>
</feature>
<accession>A0A6J6LHV0</accession>
<dbReference type="EMBL" id="CAEZWQ010000040">
    <property type="protein sequence ID" value="CAB4660169.1"/>
    <property type="molecule type" value="Genomic_DNA"/>
</dbReference>
<feature type="transmembrane region" description="Helical" evidence="5">
    <location>
        <begin position="64"/>
        <end position="89"/>
    </location>
</feature>
<evidence type="ECO:0000256" key="1">
    <source>
        <dbReference type="ARBA" id="ARBA00004141"/>
    </source>
</evidence>
<feature type="transmembrane region" description="Helical" evidence="5">
    <location>
        <begin position="101"/>
        <end position="121"/>
    </location>
</feature>
<dbReference type="GO" id="GO:0022904">
    <property type="term" value="P:respiratory electron transport chain"/>
    <property type="evidence" value="ECO:0007669"/>
    <property type="project" value="InterPro"/>
</dbReference>
<dbReference type="PROSITE" id="PS50253">
    <property type="entry name" value="COX3"/>
    <property type="match status" value="1"/>
</dbReference>
<dbReference type="GO" id="GO:0016020">
    <property type="term" value="C:membrane"/>
    <property type="evidence" value="ECO:0007669"/>
    <property type="project" value="UniProtKB-SubCell"/>
</dbReference>
<feature type="transmembrane region" description="Helical" evidence="5">
    <location>
        <begin position="179"/>
        <end position="197"/>
    </location>
</feature>
<feature type="transmembrane region" description="Helical" evidence="5">
    <location>
        <begin position="21"/>
        <end position="44"/>
    </location>
</feature>
<dbReference type="Pfam" id="PF00510">
    <property type="entry name" value="COX3"/>
    <property type="match status" value="1"/>
</dbReference>
<dbReference type="InterPro" id="IPR035973">
    <property type="entry name" value="Cyt_c_oxidase_su3-like_sf"/>
</dbReference>